<comment type="caution">
    <text evidence="1">The sequence shown here is derived from an EMBL/GenBank/DDBJ whole genome shotgun (WGS) entry which is preliminary data.</text>
</comment>
<dbReference type="EMBL" id="JAUSVS010000002">
    <property type="protein sequence ID" value="MDQ0463881.1"/>
    <property type="molecule type" value="Genomic_DNA"/>
</dbReference>
<keyword evidence="1" id="KW-0808">Transferase</keyword>
<sequence length="190" mass="20188">MSADFTAARANMVESQVRTADVTDLALTDVIRSAPRESLLPPAKAFAAYADAEVEYAPGRWLLRPRDISKLLQNLRPKAGERALAIAAPYAALVLEGMGLTVERLDEGDLKAVSGADYDLIVSEGAVAKVPDAWTAALKVGGRLGVVERTGPAGRAMIYVRADDGISGRPVFDSAPPYLQGFEPARGFAF</sequence>
<dbReference type="InterPro" id="IPR029063">
    <property type="entry name" value="SAM-dependent_MTases_sf"/>
</dbReference>
<dbReference type="EC" id="2.1.1.77" evidence="1"/>
<dbReference type="Gene3D" id="3.40.50.150">
    <property type="entry name" value="Vaccinia Virus protein VP39"/>
    <property type="match status" value="2"/>
</dbReference>
<proteinExistence type="predicted"/>
<keyword evidence="2" id="KW-1185">Reference proteome</keyword>
<gene>
    <name evidence="1" type="ORF">QO010_001652</name>
</gene>
<dbReference type="GO" id="GO:0004719">
    <property type="term" value="F:protein-L-isoaspartate (D-aspartate) O-methyltransferase activity"/>
    <property type="evidence" value="ECO:0007669"/>
    <property type="project" value="UniProtKB-EC"/>
</dbReference>
<dbReference type="SUPFAM" id="SSF53335">
    <property type="entry name" value="S-adenosyl-L-methionine-dependent methyltransferases"/>
    <property type="match status" value="1"/>
</dbReference>
<keyword evidence="1" id="KW-0489">Methyltransferase</keyword>
<evidence type="ECO:0000313" key="1">
    <source>
        <dbReference type="EMBL" id="MDQ0463881.1"/>
    </source>
</evidence>
<organism evidence="1 2">
    <name type="scientific">Caulobacter ginsengisoli</name>
    <dbReference type="NCBI Taxonomy" id="400775"/>
    <lineage>
        <taxon>Bacteria</taxon>
        <taxon>Pseudomonadati</taxon>
        <taxon>Pseudomonadota</taxon>
        <taxon>Alphaproteobacteria</taxon>
        <taxon>Caulobacterales</taxon>
        <taxon>Caulobacteraceae</taxon>
        <taxon>Caulobacter</taxon>
    </lineage>
</organism>
<dbReference type="GO" id="GO:0032259">
    <property type="term" value="P:methylation"/>
    <property type="evidence" value="ECO:0007669"/>
    <property type="project" value="UniProtKB-KW"/>
</dbReference>
<dbReference type="RefSeq" id="WP_307348127.1">
    <property type="nucleotide sequence ID" value="NZ_JAUSVS010000002.1"/>
</dbReference>
<protein>
    <submittedName>
        <fullName evidence="1">Protein-L-isoaspartate(D-aspartate) O-methyltransferase</fullName>
        <ecNumber evidence="1">2.1.1.77</ecNumber>
    </submittedName>
</protein>
<name>A0ABU0IPE8_9CAUL</name>
<evidence type="ECO:0000313" key="2">
    <source>
        <dbReference type="Proteomes" id="UP001228905"/>
    </source>
</evidence>
<dbReference type="Proteomes" id="UP001228905">
    <property type="component" value="Unassembled WGS sequence"/>
</dbReference>
<accession>A0ABU0IPE8</accession>
<reference evidence="1 2" key="1">
    <citation type="submission" date="2023-07" db="EMBL/GenBank/DDBJ databases">
        <title>Genomic Encyclopedia of Type Strains, Phase IV (KMG-IV): sequencing the most valuable type-strain genomes for metagenomic binning, comparative biology and taxonomic classification.</title>
        <authorList>
            <person name="Goeker M."/>
        </authorList>
    </citation>
    <scope>NUCLEOTIDE SEQUENCE [LARGE SCALE GENOMIC DNA]</scope>
    <source>
        <strain evidence="1 2">DSM 18695</strain>
    </source>
</reference>